<evidence type="ECO:0000313" key="4">
    <source>
        <dbReference type="Proteomes" id="UP000216189"/>
    </source>
</evidence>
<evidence type="ECO:0000259" key="1">
    <source>
        <dbReference type="Pfam" id="PF04991"/>
    </source>
</evidence>
<proteinExistence type="predicted"/>
<dbReference type="Proteomes" id="UP000216189">
    <property type="component" value="Unassembled WGS sequence"/>
</dbReference>
<feature type="domain" description="LicD/FKTN/FKRP nucleotidyltransferase" evidence="1">
    <location>
        <begin position="24"/>
        <end position="240"/>
    </location>
</feature>
<dbReference type="InterPro" id="IPR052942">
    <property type="entry name" value="LPS_cholinephosphotransferase"/>
</dbReference>
<evidence type="ECO:0000313" key="3">
    <source>
        <dbReference type="EMBL" id="OYP55745.1"/>
    </source>
</evidence>
<dbReference type="Proteomes" id="UP000887043">
    <property type="component" value="Unassembled WGS sequence"/>
</dbReference>
<evidence type="ECO:0000313" key="2">
    <source>
        <dbReference type="EMBL" id="GJG27806.1"/>
    </source>
</evidence>
<comment type="caution">
    <text evidence="2">The sequence shown here is derived from an EMBL/GenBank/DDBJ whole genome shotgun (WGS) entry which is preliminary data.</text>
</comment>
<organism evidence="2 5">
    <name type="scientific">Segatella bryantii</name>
    <name type="common">Prevotella bryantii</name>
    <dbReference type="NCBI Taxonomy" id="77095"/>
    <lineage>
        <taxon>Bacteria</taxon>
        <taxon>Pseudomonadati</taxon>
        <taxon>Bacteroidota</taxon>
        <taxon>Bacteroidia</taxon>
        <taxon>Bacteroidales</taxon>
        <taxon>Prevotellaceae</taxon>
        <taxon>Segatella</taxon>
    </lineage>
</organism>
<dbReference type="GeneID" id="72479124"/>
<dbReference type="GO" id="GO:0009100">
    <property type="term" value="P:glycoprotein metabolic process"/>
    <property type="evidence" value="ECO:0007669"/>
    <property type="project" value="UniProtKB-ARBA"/>
</dbReference>
<dbReference type="GO" id="GO:0016740">
    <property type="term" value="F:transferase activity"/>
    <property type="evidence" value="ECO:0007669"/>
    <property type="project" value="UniProtKB-KW"/>
</dbReference>
<reference evidence="3 4" key="1">
    <citation type="submission" date="2017-08" db="EMBL/GenBank/DDBJ databases">
        <title>Comparative genomics of non-oral Prevotella species.</title>
        <authorList>
            <person name="Accetto T."/>
            <person name="Nograsek B."/>
            <person name="Avgustin G."/>
        </authorList>
    </citation>
    <scope>NUCLEOTIDE SEQUENCE [LARGE SCALE GENOMIC DNA]</scope>
    <source>
        <strain evidence="3 4">TC1-1</strain>
    </source>
</reference>
<evidence type="ECO:0000313" key="5">
    <source>
        <dbReference type="Proteomes" id="UP000887043"/>
    </source>
</evidence>
<accession>A0AA37MJ30</accession>
<dbReference type="PANTHER" id="PTHR43404:SF2">
    <property type="entry name" value="LIPOPOLYSACCHARIDE CHOLINEPHOSPHOTRANSFERASE LICD"/>
    <property type="match status" value="1"/>
</dbReference>
<keyword evidence="4" id="KW-1185">Reference proteome</keyword>
<gene>
    <name evidence="2" type="primary">ycbG_2</name>
    <name evidence="3" type="ORF">CIK91_05210</name>
    <name evidence="2" type="ORF">PRRU23_15060</name>
</gene>
<sequence>MADYNIQTVHDKILGICKALDETCKSHGLTYYLWAGTMIGAVRHQGFIPWDDDMDIAMPRADYDKLIAHCKEWLPQQYEMICSENDANYPLPFAKIQDANTTLIERAHMHYTGGIYLDVFPIDGVPTEWIARHWQFTQYQYWKKVLYLLYRDPYKHGHGVSSWIPLLCRKFYTLKGVQDKIRTLLHKYSYDNNILVADYDDGMKGVMNKNILGHPTAFTFENTTLLGVEHYEAYLSNKYGDYMTLPDEKHQRQHNFHYLDLENSYKDYYKKNKNSL</sequence>
<keyword evidence="2" id="KW-0808">Transferase</keyword>
<dbReference type="Pfam" id="PF04991">
    <property type="entry name" value="LicD"/>
    <property type="match status" value="1"/>
</dbReference>
<name>A0AA37MJ30_SEGBR</name>
<dbReference type="EMBL" id="BPTR01000001">
    <property type="protein sequence ID" value="GJG27806.1"/>
    <property type="molecule type" value="Genomic_DNA"/>
</dbReference>
<dbReference type="InterPro" id="IPR007074">
    <property type="entry name" value="LicD/FKTN/FKRP_NTP_transf"/>
</dbReference>
<reference evidence="2" key="2">
    <citation type="submission" date="2021-08" db="EMBL/GenBank/DDBJ databases">
        <title>Prevotella lacticifex sp. nov., isolated from rumen of cow.</title>
        <authorList>
            <person name="Shinkai T."/>
            <person name="Ikeyama N."/>
            <person name="Kumagai M."/>
            <person name="Ohmori H."/>
            <person name="Sakamoto M."/>
            <person name="Ohkuma M."/>
            <person name="Mitsumori M."/>
        </authorList>
    </citation>
    <scope>NUCLEOTIDE SEQUENCE</scope>
    <source>
        <strain evidence="2">DSM 11371</strain>
    </source>
</reference>
<protein>
    <submittedName>
        <fullName evidence="3">LicD family protein</fullName>
    </submittedName>
    <submittedName>
        <fullName evidence="2">Phosphorylcholine transferase LicD</fullName>
    </submittedName>
</protein>
<dbReference type="PANTHER" id="PTHR43404">
    <property type="entry name" value="LIPOPOLYSACCHARIDE CHOLINEPHOSPHOTRANSFERASE LICD"/>
    <property type="match status" value="1"/>
</dbReference>
<dbReference type="RefSeq" id="WP_006283537.1">
    <property type="nucleotide sequence ID" value="NZ_BPTR01000001.1"/>
</dbReference>
<dbReference type="AlphaFoldDB" id="A0AA37MJ30"/>
<dbReference type="EMBL" id="NPJF01000026">
    <property type="protein sequence ID" value="OYP55745.1"/>
    <property type="molecule type" value="Genomic_DNA"/>
</dbReference>